<organism evidence="6 7">
    <name type="scientific">Teratosphaeria destructans</name>
    <dbReference type="NCBI Taxonomy" id="418781"/>
    <lineage>
        <taxon>Eukaryota</taxon>
        <taxon>Fungi</taxon>
        <taxon>Dikarya</taxon>
        <taxon>Ascomycota</taxon>
        <taxon>Pezizomycotina</taxon>
        <taxon>Dothideomycetes</taxon>
        <taxon>Dothideomycetidae</taxon>
        <taxon>Mycosphaerellales</taxon>
        <taxon>Teratosphaeriaceae</taxon>
        <taxon>Teratosphaeria</taxon>
    </lineage>
</organism>
<dbReference type="SUPFAM" id="SSF69695">
    <property type="entry name" value="SRP19"/>
    <property type="match status" value="1"/>
</dbReference>
<gene>
    <name evidence="6" type="ORF">Tdes44962_MAKER02877</name>
</gene>
<dbReference type="Proteomes" id="UP001138500">
    <property type="component" value="Unassembled WGS sequence"/>
</dbReference>
<comment type="subcellular location">
    <subcellularLocation>
        <location evidence="1">Cytoplasm</location>
    </subcellularLocation>
</comment>
<evidence type="ECO:0000256" key="5">
    <source>
        <dbReference type="SAM" id="MobiDB-lite"/>
    </source>
</evidence>
<keyword evidence="2" id="KW-0963">Cytoplasm</keyword>
<accession>A0A9W7SRH0</accession>
<comment type="caution">
    <text evidence="6">The sequence shown here is derived from an EMBL/GenBank/DDBJ whole genome shotgun (WGS) entry which is preliminary data.</text>
</comment>
<feature type="compositionally biased region" description="Low complexity" evidence="5">
    <location>
        <begin position="33"/>
        <end position="52"/>
    </location>
</feature>
<dbReference type="InterPro" id="IPR002778">
    <property type="entry name" value="Signal_recog_particle_SRP19"/>
</dbReference>
<dbReference type="Pfam" id="PF01922">
    <property type="entry name" value="SRP19"/>
    <property type="match status" value="1"/>
</dbReference>
<keyword evidence="3" id="KW-0733">Signal recognition particle</keyword>
<proteinExistence type="predicted"/>
<feature type="region of interest" description="Disordered" evidence="5">
    <location>
        <begin position="1"/>
        <end position="89"/>
    </location>
</feature>
<evidence type="ECO:0000313" key="7">
    <source>
        <dbReference type="Proteomes" id="UP001138500"/>
    </source>
</evidence>
<dbReference type="AlphaFoldDB" id="A0A9W7SRH0"/>
<dbReference type="Gene3D" id="3.30.56.30">
    <property type="entry name" value="Signal recognition particle, SRP19-like subunit"/>
    <property type="match status" value="1"/>
</dbReference>
<dbReference type="PANTHER" id="PTHR17453:SF0">
    <property type="entry name" value="SIGNAL RECOGNITION PARTICLE 19 KDA PROTEIN"/>
    <property type="match status" value="1"/>
</dbReference>
<dbReference type="PANTHER" id="PTHR17453">
    <property type="entry name" value="SIGNAL RECOGNITION PARTICLE 19 KD PROTEIN"/>
    <property type="match status" value="1"/>
</dbReference>
<dbReference type="GO" id="GO:0006617">
    <property type="term" value="P:SRP-dependent cotranslational protein targeting to membrane, signal sequence recognition"/>
    <property type="evidence" value="ECO:0007669"/>
    <property type="project" value="TreeGrafter"/>
</dbReference>
<feature type="compositionally biased region" description="Acidic residues" evidence="5">
    <location>
        <begin position="8"/>
        <end position="23"/>
    </location>
</feature>
<reference evidence="6 7" key="1">
    <citation type="journal article" date="2018" name="IMA Fungus">
        <title>IMA Genome-F 10: Nine draft genome sequences of Claviceps purpurea s.lat., including C. arundinis, C. humidiphila, and C. cf. spartinae, pseudomolecules for the pitch canker pathogen Fusarium circinatum, draft genome of Davidsoniella eucalypti, Grosmannia galeiformis, Quambalaria eucalypti, and Teratosphaeria destructans.</title>
        <authorList>
            <person name="Wingfield B.D."/>
            <person name="Liu M."/>
            <person name="Nguyen H.D."/>
            <person name="Lane F.A."/>
            <person name="Morgan S.W."/>
            <person name="De Vos L."/>
            <person name="Wilken P.M."/>
            <person name="Duong T.A."/>
            <person name="Aylward J."/>
            <person name="Coetzee M.P."/>
            <person name="Dadej K."/>
            <person name="De Beer Z.W."/>
            <person name="Findlay W."/>
            <person name="Havenga M."/>
            <person name="Kolarik M."/>
            <person name="Menzies J.G."/>
            <person name="Naidoo K."/>
            <person name="Pochopski O."/>
            <person name="Shoukouhi P."/>
            <person name="Santana Q.C."/>
            <person name="Seifert K.A."/>
            <person name="Soal N."/>
            <person name="Steenkamp E.T."/>
            <person name="Tatham C.T."/>
            <person name="van der Nest M.A."/>
            <person name="Wingfield M.J."/>
        </authorList>
    </citation>
    <scope>NUCLEOTIDE SEQUENCE [LARGE SCALE GENOMIC DNA]</scope>
    <source>
        <strain evidence="6">CMW44962</strain>
    </source>
</reference>
<evidence type="ECO:0000256" key="2">
    <source>
        <dbReference type="ARBA" id="ARBA00022490"/>
    </source>
</evidence>
<evidence type="ECO:0000256" key="3">
    <source>
        <dbReference type="ARBA" id="ARBA00023135"/>
    </source>
</evidence>
<keyword evidence="4" id="KW-0687">Ribonucleoprotein</keyword>
<evidence type="ECO:0000256" key="1">
    <source>
        <dbReference type="ARBA" id="ARBA00004496"/>
    </source>
</evidence>
<protein>
    <submittedName>
        <fullName evidence="6">Signal recognition particle like protein</fullName>
    </submittedName>
</protein>
<dbReference type="EMBL" id="RIBY02001879">
    <property type="protein sequence ID" value="KAH9827431.1"/>
    <property type="molecule type" value="Genomic_DNA"/>
</dbReference>
<dbReference type="GO" id="GO:0005786">
    <property type="term" value="C:signal recognition particle, endoplasmic reticulum targeting"/>
    <property type="evidence" value="ECO:0007669"/>
    <property type="project" value="UniProtKB-KW"/>
</dbReference>
<dbReference type="FunFam" id="3.30.56.30:FF:000003">
    <property type="entry name" value="Signal recognition particle SEC65 subunit"/>
    <property type="match status" value="1"/>
</dbReference>
<evidence type="ECO:0000313" key="6">
    <source>
        <dbReference type="EMBL" id="KAH9827431.1"/>
    </source>
</evidence>
<dbReference type="InterPro" id="IPR036521">
    <property type="entry name" value="SRP19-like_sf"/>
</dbReference>
<name>A0A9W7SRH0_9PEZI</name>
<reference evidence="6 7" key="2">
    <citation type="journal article" date="2021" name="Curr. Genet.">
        <title>Genetic response to nitrogen starvation in the aggressive Eucalyptus foliar pathogen Teratosphaeria destructans.</title>
        <authorList>
            <person name="Havenga M."/>
            <person name="Wingfield B.D."/>
            <person name="Wingfield M.J."/>
            <person name="Dreyer L.L."/>
            <person name="Roets F."/>
            <person name="Aylward J."/>
        </authorList>
    </citation>
    <scope>NUCLEOTIDE SEQUENCE [LARGE SCALE GENOMIC DNA]</scope>
    <source>
        <strain evidence="6">CMW44962</strain>
    </source>
</reference>
<evidence type="ECO:0000256" key="4">
    <source>
        <dbReference type="ARBA" id="ARBA00023274"/>
    </source>
</evidence>
<sequence length="292" mass="32532">MANPRIEEVEEDVEDPEEMDLDAFDFAKPKGDLQSSSSSSQLPALGPSQLSPEMLQQMMQSGQVPGGPGGKQMSMNEMHQREREQEQKRKHFQCIYPVYFDSTRSREEGRRVKKEDAVPNPLAREIADALAQIQYSKQIQLSIVFEPQKTHPKDWANPGRVRVLVKNDGKPVSAKIQNKYHLYKLISEHLKAHPTNEEMPLKFVPYGLQKPKDGKAPKPAIPRGFKMGTILPMHSPALTGGGVSDNFLKDMMGEMGGQLPPGMEGMANMMNAMGGAGGQQKPKKIKVMQGRR</sequence>
<keyword evidence="7" id="KW-1185">Reference proteome</keyword>
<feature type="compositionally biased region" description="Basic and acidic residues" evidence="5">
    <location>
        <begin position="78"/>
        <end position="87"/>
    </location>
</feature>
<dbReference type="GO" id="GO:0008312">
    <property type="term" value="F:7S RNA binding"/>
    <property type="evidence" value="ECO:0007669"/>
    <property type="project" value="InterPro"/>
</dbReference>
<dbReference type="OrthoDB" id="2190947at2759"/>